<protein>
    <submittedName>
        <fullName evidence="1">Uncharacterized protein</fullName>
    </submittedName>
</protein>
<dbReference type="EMBL" id="LGST01000054">
    <property type="protein sequence ID" value="KND96505.1"/>
    <property type="molecule type" value="Genomic_DNA"/>
</dbReference>
<dbReference type="Proteomes" id="UP000037122">
    <property type="component" value="Unassembled WGS sequence"/>
</dbReference>
<accession>A0A0L0NS60</accession>
<evidence type="ECO:0000313" key="2">
    <source>
        <dbReference type="Proteomes" id="UP000037122"/>
    </source>
</evidence>
<dbReference type="VEuPathDB" id="FungiDB:QG37_07114"/>
<sequence length="47" mass="5642">MLKVYLMELAKTLKSVVVNQMTVELEDFVIHKHRLSSSWRTAYVEMW</sequence>
<comment type="caution">
    <text evidence="1">The sequence shown here is derived from an EMBL/GenBank/DDBJ whole genome shotgun (WGS) entry which is preliminary data.</text>
</comment>
<name>A0A0L0NS60_CANAR</name>
<proteinExistence type="predicted"/>
<dbReference type="AlphaFoldDB" id="A0A0L0NS60"/>
<reference evidence="2" key="1">
    <citation type="journal article" date="2015" name="BMC Genomics">
        <title>Draft genome of a commonly misdiagnosed multidrug resistant pathogen Candida auris.</title>
        <authorList>
            <person name="Chatterjee S."/>
            <person name="Alampalli S.V."/>
            <person name="Nageshan R.K."/>
            <person name="Chettiar S.T."/>
            <person name="Joshi S."/>
            <person name="Tatu U.S."/>
        </authorList>
    </citation>
    <scope>NUCLEOTIDE SEQUENCE [LARGE SCALE GENOMIC DNA]</scope>
    <source>
        <strain evidence="2">6684</strain>
    </source>
</reference>
<evidence type="ECO:0000313" key="1">
    <source>
        <dbReference type="EMBL" id="KND96505.1"/>
    </source>
</evidence>
<gene>
    <name evidence="1" type="ORF">QG37_07114</name>
</gene>
<organism evidence="1 2">
    <name type="scientific">Candidozyma auris</name>
    <name type="common">Yeast</name>
    <name type="synonym">Candida auris</name>
    <dbReference type="NCBI Taxonomy" id="498019"/>
    <lineage>
        <taxon>Eukaryota</taxon>
        <taxon>Fungi</taxon>
        <taxon>Dikarya</taxon>
        <taxon>Ascomycota</taxon>
        <taxon>Saccharomycotina</taxon>
        <taxon>Pichiomycetes</taxon>
        <taxon>Metschnikowiaceae</taxon>
        <taxon>Candidozyma</taxon>
    </lineage>
</organism>